<name>A0A4Q7YVA7_9BACT</name>
<dbReference type="OrthoDB" id="571052at2"/>
<dbReference type="InterPro" id="IPR013424">
    <property type="entry name" value="Ice-binding_C"/>
</dbReference>
<dbReference type="SMART" id="SM00754">
    <property type="entry name" value="CHRD"/>
    <property type="match status" value="1"/>
</dbReference>
<dbReference type="AlphaFoldDB" id="A0A4Q7YVA7"/>
<dbReference type="EMBL" id="SHKW01000001">
    <property type="protein sequence ID" value="RZU40983.1"/>
    <property type="molecule type" value="Genomic_DNA"/>
</dbReference>
<evidence type="ECO:0000313" key="3">
    <source>
        <dbReference type="EMBL" id="RZU40983.1"/>
    </source>
</evidence>
<evidence type="ECO:0000313" key="4">
    <source>
        <dbReference type="Proteomes" id="UP000292958"/>
    </source>
</evidence>
<keyword evidence="1" id="KW-0732">Signal</keyword>
<sequence length="182" mass="18668">MTTWKQHLTGCALAGMMFFSSSALADTLTFAALMSGANETPPNASPATGIASLSLTDDLLAIHIEYSGLIGGNPSAAHIHCCAAIGTNAPVWVPFDDFPTTTSGTYDITIDLSTFVFSGGGTQAGLIAGMNNGTAYTNIHNATFPGGEIRGQIVPTPEPGTLLLLGTGAAGLASVLRRRIRI</sequence>
<feature type="domain" description="CHRD" evidence="2">
    <location>
        <begin position="26"/>
        <end position="158"/>
    </location>
</feature>
<dbReference type="PROSITE" id="PS50933">
    <property type="entry name" value="CHRD"/>
    <property type="match status" value="1"/>
</dbReference>
<keyword evidence="4" id="KW-1185">Reference proteome</keyword>
<comment type="caution">
    <text evidence="3">The sequence shown here is derived from an EMBL/GenBank/DDBJ whole genome shotgun (WGS) entry which is preliminary data.</text>
</comment>
<reference evidence="3 4" key="1">
    <citation type="submission" date="2019-02" db="EMBL/GenBank/DDBJ databases">
        <title>Genomic Encyclopedia of Archaeal and Bacterial Type Strains, Phase II (KMG-II): from individual species to whole genera.</title>
        <authorList>
            <person name="Goeker M."/>
        </authorList>
    </citation>
    <scope>NUCLEOTIDE SEQUENCE [LARGE SCALE GENOMIC DNA]</scope>
    <source>
        <strain evidence="3 4">DSM 18101</strain>
    </source>
</reference>
<gene>
    <name evidence="3" type="ORF">BDD14_2474</name>
</gene>
<dbReference type="NCBIfam" id="TIGR02595">
    <property type="entry name" value="PEP_CTERM"/>
    <property type="match status" value="1"/>
</dbReference>
<evidence type="ECO:0000256" key="1">
    <source>
        <dbReference type="SAM" id="SignalP"/>
    </source>
</evidence>
<dbReference type="InterPro" id="IPR010895">
    <property type="entry name" value="CHRD"/>
</dbReference>
<evidence type="ECO:0000259" key="2">
    <source>
        <dbReference type="PROSITE" id="PS50933"/>
    </source>
</evidence>
<feature type="chain" id="PRO_5020492494" evidence="1">
    <location>
        <begin position="26"/>
        <end position="182"/>
    </location>
</feature>
<dbReference type="Proteomes" id="UP000292958">
    <property type="component" value="Unassembled WGS sequence"/>
</dbReference>
<dbReference type="Pfam" id="PF07589">
    <property type="entry name" value="PEP-CTERM"/>
    <property type="match status" value="1"/>
</dbReference>
<protein>
    <submittedName>
        <fullName evidence="3">Putative secreted protein with PEP-CTERM sorting signal</fullName>
    </submittedName>
</protein>
<feature type="signal peptide" evidence="1">
    <location>
        <begin position="1"/>
        <end position="25"/>
    </location>
</feature>
<organism evidence="3 4">
    <name type="scientific">Edaphobacter modestus</name>
    <dbReference type="NCBI Taxonomy" id="388466"/>
    <lineage>
        <taxon>Bacteria</taxon>
        <taxon>Pseudomonadati</taxon>
        <taxon>Acidobacteriota</taxon>
        <taxon>Terriglobia</taxon>
        <taxon>Terriglobales</taxon>
        <taxon>Acidobacteriaceae</taxon>
        <taxon>Edaphobacter</taxon>
    </lineage>
</organism>
<dbReference type="RefSeq" id="WP_130418978.1">
    <property type="nucleotide sequence ID" value="NZ_SHKW01000001.1"/>
</dbReference>
<dbReference type="Pfam" id="PF07452">
    <property type="entry name" value="CHRD"/>
    <property type="match status" value="1"/>
</dbReference>
<proteinExistence type="predicted"/>
<accession>A0A4Q7YVA7</accession>